<dbReference type="OrthoDB" id="8742915at2"/>
<dbReference type="RefSeq" id="WP_110447488.1">
    <property type="nucleotide sequence ID" value="NZ_CP132381.1"/>
</dbReference>
<dbReference type="PANTHER" id="PTHR22916:SF3">
    <property type="entry name" value="UDP-GLCNAC:BETAGAL BETA-1,3-N-ACETYLGLUCOSAMINYLTRANSFERASE-LIKE PROTEIN 1"/>
    <property type="match status" value="1"/>
</dbReference>
<dbReference type="PANTHER" id="PTHR22916">
    <property type="entry name" value="GLYCOSYLTRANSFERASE"/>
    <property type="match status" value="1"/>
</dbReference>
<dbReference type="InterPro" id="IPR029044">
    <property type="entry name" value="Nucleotide-diphossugar_trans"/>
</dbReference>
<dbReference type="EMBL" id="QGLO01000004">
    <property type="protein sequence ID" value="PXY91529.1"/>
    <property type="molecule type" value="Genomic_DNA"/>
</dbReference>
<dbReference type="AlphaFoldDB" id="A0A2V4DVK0"/>
<evidence type="ECO:0000313" key="4">
    <source>
        <dbReference type="Proteomes" id="UP000247673"/>
    </source>
</evidence>
<organism evidence="3 4">
    <name type="scientific">Gilliamella apis</name>
    <dbReference type="NCBI Taxonomy" id="1970738"/>
    <lineage>
        <taxon>Bacteria</taxon>
        <taxon>Pseudomonadati</taxon>
        <taxon>Pseudomonadota</taxon>
        <taxon>Gammaproteobacteria</taxon>
        <taxon>Orbales</taxon>
        <taxon>Orbaceae</taxon>
        <taxon>Gilliamella</taxon>
    </lineage>
</organism>
<gene>
    <name evidence="3" type="ORF">DKK78_04180</name>
</gene>
<feature type="domain" description="Glycosyltransferase 2-like" evidence="2">
    <location>
        <begin position="10"/>
        <end position="149"/>
    </location>
</feature>
<evidence type="ECO:0000256" key="1">
    <source>
        <dbReference type="SAM" id="Phobius"/>
    </source>
</evidence>
<dbReference type="Gene3D" id="3.90.550.10">
    <property type="entry name" value="Spore Coat Polysaccharide Biosynthesis Protein SpsA, Chain A"/>
    <property type="match status" value="1"/>
</dbReference>
<dbReference type="Proteomes" id="UP000247673">
    <property type="component" value="Unassembled WGS sequence"/>
</dbReference>
<dbReference type="SUPFAM" id="SSF53448">
    <property type="entry name" value="Nucleotide-diphospho-sugar transferases"/>
    <property type="match status" value="1"/>
</dbReference>
<protein>
    <recommendedName>
        <fullName evidence="2">Glycosyltransferase 2-like domain-containing protein</fullName>
    </recommendedName>
</protein>
<proteinExistence type="predicted"/>
<name>A0A2V4DVK0_9GAMM</name>
<sequence>MKKKEYPLISVIISAYNHEKYIKETIDSIINQTYPNLELIVIDDGSTDQTYNNLLKLKKTCDKRFLRTVFKTQENKGVAYNSKQLISIANGEYVYMIGSDDVAKPHAISFLYEFLSKNKDYGLASGDNELIDSNSNKIYWDYNRNIIYDKEQAIYSTLQTFWVDEIYRVWPHLIGKMPPELESSGDVSYEWFWYNNVVANGYLVRKSVLNLIKPHTVNVPIEDIFLHFQITKYSKEKVFPDILASYRWHQKNTVGSIKHDIGCIATRMYELYLIEEYYPEINNKYNLTQSPMYCYWLERWNIVKKSKLWDEKYYCRKYPEIIEEGWIPLVHYVSFGSHENYYPSAFFEKFPNFLNFELTHFNLSKGRRLKLKIYYRLWKFLDVRYSNIESKQKSSYLELWANKVYKIVSYKLRKSHTPIPKSKSLFGIKERMKNIFYCIMIIIGQLPFFDMVINKNRKNKYISKVYENNNL</sequence>
<evidence type="ECO:0000259" key="2">
    <source>
        <dbReference type="Pfam" id="PF00535"/>
    </source>
</evidence>
<keyword evidence="1" id="KW-0812">Transmembrane</keyword>
<dbReference type="Pfam" id="PF00535">
    <property type="entry name" value="Glycos_transf_2"/>
    <property type="match status" value="1"/>
</dbReference>
<keyword evidence="1" id="KW-1133">Transmembrane helix</keyword>
<keyword evidence="1" id="KW-0472">Membrane</keyword>
<evidence type="ECO:0000313" key="3">
    <source>
        <dbReference type="EMBL" id="PXY91529.1"/>
    </source>
</evidence>
<reference evidence="3 4" key="1">
    <citation type="submission" date="2018-05" db="EMBL/GenBank/DDBJ databases">
        <title>Reference genomes for bee gut microbiota database.</title>
        <authorList>
            <person name="Ellegaard K.M."/>
        </authorList>
    </citation>
    <scope>NUCLEOTIDE SEQUENCE [LARGE SCALE GENOMIC DNA]</scope>
    <source>
        <strain evidence="3 4">ESL0172</strain>
    </source>
</reference>
<dbReference type="GO" id="GO:0016758">
    <property type="term" value="F:hexosyltransferase activity"/>
    <property type="evidence" value="ECO:0007669"/>
    <property type="project" value="UniProtKB-ARBA"/>
</dbReference>
<keyword evidence="4" id="KW-1185">Reference proteome</keyword>
<comment type="caution">
    <text evidence="3">The sequence shown here is derived from an EMBL/GenBank/DDBJ whole genome shotgun (WGS) entry which is preliminary data.</text>
</comment>
<dbReference type="InterPro" id="IPR001173">
    <property type="entry name" value="Glyco_trans_2-like"/>
</dbReference>
<feature type="transmembrane region" description="Helical" evidence="1">
    <location>
        <begin position="434"/>
        <end position="453"/>
    </location>
</feature>
<accession>A0A2V4DVK0</accession>